<dbReference type="AlphaFoldDB" id="A0AAE4ASS6"/>
<reference evidence="2" key="1">
    <citation type="submission" date="2023-07" db="EMBL/GenBank/DDBJ databases">
        <title>Genomic Encyclopedia of Type Strains, Phase IV (KMG-IV): sequencing the most valuable type-strain genomes for metagenomic binning, comparative biology and taxonomic classification.</title>
        <authorList>
            <person name="Goeker M."/>
        </authorList>
    </citation>
    <scope>NUCLEOTIDE SEQUENCE</scope>
    <source>
        <strain evidence="2">DSM 21202</strain>
    </source>
</reference>
<feature type="compositionally biased region" description="Polar residues" evidence="1">
    <location>
        <begin position="254"/>
        <end position="273"/>
    </location>
</feature>
<accession>A0AAE4ASS6</accession>
<sequence>MSDNQNSYFTPEADDPSTPLAYLRLGSYLGSGSAEDGYIDSKFTPGSGIYLMTNAELTVDGGNDIVVSAGNGMTVDGDKAISAVVSGETSVRAMTTGFGASSSPPTDDINVTLEAEDGVTLHAETGIEITCETLRYVVDQNYTSSFSSSSTSHYKTNTTFTLGGSTSASLLNSSEVSVARFSPYLQAAFFSMLSFTNKGFAGGAAAFENANFGIKAFLIGLMLPIAGAESSATGAGNSNSLVNSEDEALGGSQSGALSENNGTAVNTVAVSSN</sequence>
<protein>
    <submittedName>
        <fullName evidence="2">Uncharacterized protein</fullName>
    </submittedName>
</protein>
<dbReference type="EMBL" id="JAUSUL010000001">
    <property type="protein sequence ID" value="MDQ0314279.1"/>
    <property type="molecule type" value="Genomic_DNA"/>
</dbReference>
<evidence type="ECO:0000313" key="2">
    <source>
        <dbReference type="EMBL" id="MDQ0314279.1"/>
    </source>
</evidence>
<dbReference type="RefSeq" id="WP_306884052.1">
    <property type="nucleotide sequence ID" value="NZ_JAUSUL010000001.1"/>
</dbReference>
<organism evidence="2 3">
    <name type="scientific">Amorphus orientalis</name>
    <dbReference type="NCBI Taxonomy" id="649198"/>
    <lineage>
        <taxon>Bacteria</taxon>
        <taxon>Pseudomonadati</taxon>
        <taxon>Pseudomonadota</taxon>
        <taxon>Alphaproteobacteria</taxon>
        <taxon>Hyphomicrobiales</taxon>
        <taxon>Amorphaceae</taxon>
        <taxon>Amorphus</taxon>
    </lineage>
</organism>
<feature type="region of interest" description="Disordered" evidence="1">
    <location>
        <begin position="236"/>
        <end position="273"/>
    </location>
</feature>
<dbReference type="Proteomes" id="UP001229244">
    <property type="component" value="Unassembled WGS sequence"/>
</dbReference>
<keyword evidence="3" id="KW-1185">Reference proteome</keyword>
<proteinExistence type="predicted"/>
<name>A0AAE4ASS6_9HYPH</name>
<evidence type="ECO:0000256" key="1">
    <source>
        <dbReference type="SAM" id="MobiDB-lite"/>
    </source>
</evidence>
<comment type="caution">
    <text evidence="2">The sequence shown here is derived from an EMBL/GenBank/DDBJ whole genome shotgun (WGS) entry which is preliminary data.</text>
</comment>
<gene>
    <name evidence="2" type="ORF">J2S73_000716</name>
</gene>
<evidence type="ECO:0000313" key="3">
    <source>
        <dbReference type="Proteomes" id="UP001229244"/>
    </source>
</evidence>